<feature type="transmembrane region" description="Helical" evidence="1">
    <location>
        <begin position="122"/>
        <end position="141"/>
    </location>
</feature>
<comment type="caution">
    <text evidence="2">The sequence shown here is derived from an EMBL/GenBank/DDBJ whole genome shotgun (WGS) entry which is preliminary data.</text>
</comment>
<dbReference type="Proteomes" id="UP001359485">
    <property type="component" value="Unassembled WGS sequence"/>
</dbReference>
<evidence type="ECO:0000256" key="1">
    <source>
        <dbReference type="SAM" id="Phobius"/>
    </source>
</evidence>
<evidence type="ECO:0000313" key="2">
    <source>
        <dbReference type="EMBL" id="KAK6633940.1"/>
    </source>
</evidence>
<gene>
    <name evidence="2" type="ORF">RUM44_004547</name>
</gene>
<feature type="transmembrane region" description="Helical" evidence="1">
    <location>
        <begin position="162"/>
        <end position="185"/>
    </location>
</feature>
<keyword evidence="1" id="KW-0812">Transmembrane</keyword>
<feature type="transmembrane region" description="Helical" evidence="1">
    <location>
        <begin position="77"/>
        <end position="102"/>
    </location>
</feature>
<evidence type="ECO:0000313" key="3">
    <source>
        <dbReference type="Proteomes" id="UP001359485"/>
    </source>
</evidence>
<sequence>MDVITSISPEKVRRVPHPFLCRLRRAKGFDVDSPQSLVGAGFASLALAIFSVFRLCPALLGFLASNVLCKFPDLKKYCLITVTVGLIWKGVLTLVLIGTGLLQLFSMKIKRQGILLLHPWGLLFLYFDVFVWVILGAVVFLQVVKIRKIQLFTKFNYPTLYVLAYSTDCVFFFILYYVFATYFIVAELTVIEKFYGTRNRVEVEDEIEVEDEAEAEAEG</sequence>
<feature type="transmembrane region" description="Helical" evidence="1">
    <location>
        <begin position="42"/>
        <end position="65"/>
    </location>
</feature>
<keyword evidence="3" id="KW-1185">Reference proteome</keyword>
<accession>A0ABR1B357</accession>
<protein>
    <submittedName>
        <fullName evidence="2">Uncharacterized protein</fullName>
    </submittedName>
</protein>
<organism evidence="2 3">
    <name type="scientific">Polyplax serrata</name>
    <name type="common">Common mouse louse</name>
    <dbReference type="NCBI Taxonomy" id="468196"/>
    <lineage>
        <taxon>Eukaryota</taxon>
        <taxon>Metazoa</taxon>
        <taxon>Ecdysozoa</taxon>
        <taxon>Arthropoda</taxon>
        <taxon>Hexapoda</taxon>
        <taxon>Insecta</taxon>
        <taxon>Pterygota</taxon>
        <taxon>Neoptera</taxon>
        <taxon>Paraneoptera</taxon>
        <taxon>Psocodea</taxon>
        <taxon>Troctomorpha</taxon>
        <taxon>Phthiraptera</taxon>
        <taxon>Anoplura</taxon>
        <taxon>Polyplacidae</taxon>
        <taxon>Polyplax</taxon>
    </lineage>
</organism>
<keyword evidence="1" id="KW-1133">Transmembrane helix</keyword>
<proteinExistence type="predicted"/>
<dbReference type="EMBL" id="JAWJWF010000004">
    <property type="protein sequence ID" value="KAK6633940.1"/>
    <property type="molecule type" value="Genomic_DNA"/>
</dbReference>
<keyword evidence="1" id="KW-0472">Membrane</keyword>
<name>A0ABR1B357_POLSC</name>
<reference evidence="2 3" key="1">
    <citation type="submission" date="2023-09" db="EMBL/GenBank/DDBJ databases">
        <title>Genomes of two closely related lineages of the louse Polyplax serrata with different host specificities.</title>
        <authorList>
            <person name="Martinu J."/>
            <person name="Tarabai H."/>
            <person name="Stefka J."/>
            <person name="Hypsa V."/>
        </authorList>
    </citation>
    <scope>NUCLEOTIDE SEQUENCE [LARGE SCALE GENOMIC DNA]</scope>
    <source>
        <strain evidence="2">98ZLc_SE</strain>
    </source>
</reference>